<comment type="caution">
    <text evidence="1">The sequence shown here is derived from an EMBL/GenBank/DDBJ whole genome shotgun (WGS) entry which is preliminary data.</text>
</comment>
<reference evidence="1 2" key="1">
    <citation type="journal article" date="2019" name="Int. J. Syst. Evol. Microbiol.">
        <title>The Global Catalogue of Microorganisms (GCM) 10K type strain sequencing project: providing services to taxonomists for standard genome sequencing and annotation.</title>
        <authorList>
            <consortium name="The Broad Institute Genomics Platform"/>
            <consortium name="The Broad Institute Genome Sequencing Center for Infectious Disease"/>
            <person name="Wu L."/>
            <person name="Ma J."/>
        </authorList>
    </citation>
    <scope>NUCLEOTIDE SEQUENCE [LARGE SCALE GENOMIC DNA]</scope>
    <source>
        <strain evidence="1 2">NBRC 111368</strain>
    </source>
</reference>
<protein>
    <submittedName>
        <fullName evidence="1">Uncharacterized protein</fullName>
    </submittedName>
</protein>
<dbReference type="Proteomes" id="UP001596328">
    <property type="component" value="Unassembled WGS sequence"/>
</dbReference>
<dbReference type="EMBL" id="JBHSWU010000007">
    <property type="protein sequence ID" value="MFC6723200.1"/>
    <property type="molecule type" value="Genomic_DNA"/>
</dbReference>
<dbReference type="AlphaFoldDB" id="A0ABD5RVA8"/>
<gene>
    <name evidence="1" type="ORF">ACFQE1_02085</name>
</gene>
<evidence type="ECO:0000313" key="2">
    <source>
        <dbReference type="Proteomes" id="UP001596328"/>
    </source>
</evidence>
<proteinExistence type="predicted"/>
<organism evidence="1 2">
    <name type="scientific">Halobium palmae</name>
    <dbReference type="NCBI Taxonomy" id="1776492"/>
    <lineage>
        <taxon>Archaea</taxon>
        <taxon>Methanobacteriati</taxon>
        <taxon>Methanobacteriota</taxon>
        <taxon>Stenosarchaea group</taxon>
        <taxon>Halobacteria</taxon>
        <taxon>Halobacteriales</taxon>
        <taxon>Haloferacaceae</taxon>
        <taxon>Halobium</taxon>
    </lineage>
</organism>
<accession>A0ABD5RVA8</accession>
<keyword evidence="2" id="KW-1185">Reference proteome</keyword>
<sequence>MSVIIDIADDGHITATHNSGQVLWEQQVDESRFEEPLDESIALFVEDAVR</sequence>
<name>A0ABD5RVA8_9EURY</name>
<evidence type="ECO:0000313" key="1">
    <source>
        <dbReference type="EMBL" id="MFC6723200.1"/>
    </source>
</evidence>